<dbReference type="InterPro" id="IPR001723">
    <property type="entry name" value="Nuclear_hrmn_rcpt"/>
</dbReference>
<keyword evidence="7" id="KW-0804">Transcription</keyword>
<dbReference type="Pfam" id="PF00104">
    <property type="entry name" value="Hormone_recep"/>
    <property type="match status" value="1"/>
</dbReference>
<dbReference type="InterPro" id="IPR000536">
    <property type="entry name" value="Nucl_hrmn_rcpt_lig-bd"/>
</dbReference>
<name>A0A2G8KRQ3_STIJA</name>
<dbReference type="Gene3D" id="1.10.565.10">
    <property type="entry name" value="Retinoid X Receptor"/>
    <property type="match status" value="1"/>
</dbReference>
<dbReference type="PANTHER" id="PTHR24081:SF8">
    <property type="entry name" value="NR LBD DOMAIN-CONTAINING PROTEIN"/>
    <property type="match status" value="1"/>
</dbReference>
<keyword evidence="8 10" id="KW-0675">Receptor</keyword>
<proteinExistence type="inferred from homology"/>
<keyword evidence="4" id="KW-0963">Cytoplasm</keyword>
<evidence type="ECO:0000313" key="10">
    <source>
        <dbReference type="EMBL" id="PIK50674.1"/>
    </source>
</evidence>
<comment type="subcellular location">
    <subcellularLocation>
        <location evidence="2">Cytoplasm</location>
    </subcellularLocation>
    <subcellularLocation>
        <location evidence="1">Nucleus</location>
    </subcellularLocation>
</comment>
<dbReference type="EMBL" id="MRZV01000409">
    <property type="protein sequence ID" value="PIK50674.1"/>
    <property type="molecule type" value="Genomic_DNA"/>
</dbReference>
<evidence type="ECO:0000256" key="6">
    <source>
        <dbReference type="ARBA" id="ARBA00023015"/>
    </source>
</evidence>
<comment type="similarity">
    <text evidence="3">Belongs to the nuclear hormone receptor family. NR0 subfamily.</text>
</comment>
<dbReference type="SMART" id="SM00430">
    <property type="entry name" value="HOLI"/>
    <property type="match status" value="1"/>
</dbReference>
<feature type="domain" description="NR LBD" evidence="9">
    <location>
        <begin position="1"/>
        <end position="218"/>
    </location>
</feature>
<keyword evidence="6" id="KW-0805">Transcription regulation</keyword>
<evidence type="ECO:0000256" key="8">
    <source>
        <dbReference type="ARBA" id="ARBA00023170"/>
    </source>
</evidence>
<keyword evidence="11" id="KW-1185">Reference proteome</keyword>
<evidence type="ECO:0000256" key="7">
    <source>
        <dbReference type="ARBA" id="ARBA00023163"/>
    </source>
</evidence>
<dbReference type="Proteomes" id="UP000230750">
    <property type="component" value="Unassembled WGS sequence"/>
</dbReference>
<dbReference type="PROSITE" id="PS51843">
    <property type="entry name" value="NR_LBD"/>
    <property type="match status" value="1"/>
</dbReference>
<evidence type="ECO:0000313" key="11">
    <source>
        <dbReference type="Proteomes" id="UP000230750"/>
    </source>
</evidence>
<comment type="caution">
    <text evidence="10">The sequence shown here is derived from an EMBL/GenBank/DDBJ whole genome shotgun (WGS) entry which is preliminary data.</text>
</comment>
<reference evidence="10 11" key="1">
    <citation type="journal article" date="2017" name="PLoS Biol.">
        <title>The sea cucumber genome provides insights into morphological evolution and visceral regeneration.</title>
        <authorList>
            <person name="Zhang X."/>
            <person name="Sun L."/>
            <person name="Yuan J."/>
            <person name="Sun Y."/>
            <person name="Gao Y."/>
            <person name="Zhang L."/>
            <person name="Li S."/>
            <person name="Dai H."/>
            <person name="Hamel J.F."/>
            <person name="Liu C."/>
            <person name="Yu Y."/>
            <person name="Liu S."/>
            <person name="Lin W."/>
            <person name="Guo K."/>
            <person name="Jin S."/>
            <person name="Xu P."/>
            <person name="Storey K.B."/>
            <person name="Huan P."/>
            <person name="Zhang T."/>
            <person name="Zhou Y."/>
            <person name="Zhang J."/>
            <person name="Lin C."/>
            <person name="Li X."/>
            <person name="Xing L."/>
            <person name="Huo D."/>
            <person name="Sun M."/>
            <person name="Wang L."/>
            <person name="Mercier A."/>
            <person name="Li F."/>
            <person name="Yang H."/>
            <person name="Xiang J."/>
        </authorList>
    </citation>
    <scope>NUCLEOTIDE SEQUENCE [LARGE SCALE GENOMIC DNA]</scope>
    <source>
        <strain evidence="10">Shaxun</strain>
        <tissue evidence="10">Muscle</tissue>
    </source>
</reference>
<evidence type="ECO:0000259" key="9">
    <source>
        <dbReference type="PROSITE" id="PS51843"/>
    </source>
</evidence>
<sequence>MLVRMLGECHVSTGGNGRTDNLLAEWLTRSARMVRKYPVLGSIDTEDMRTLLYSSWKELVILYMAQNNFSFEVHPAANQNIVCPHIDKPRKRRTIARMESHVPSTTHVDQLKFIIGKLEQMNIDSKEFALLRLLMLLNTDLRDLKNSNAVVKASEQIHMLLMEYETVCYPSNPLRLSHMLLHLPGVRGFPIMAFEQLFYRHLVGNTTVKSVLKELLET</sequence>
<dbReference type="STRING" id="307972.A0A2G8KRQ3"/>
<dbReference type="PANTHER" id="PTHR24081">
    <property type="entry name" value="NUCLEAR RECEPTOR SUBFAMILY 0 GROUP B"/>
    <property type="match status" value="1"/>
</dbReference>
<protein>
    <submittedName>
        <fullName evidence="10">Putative photoreceptor-specific nuclear receptor</fullName>
    </submittedName>
</protein>
<accession>A0A2G8KRQ3</accession>
<dbReference type="AlphaFoldDB" id="A0A2G8KRQ3"/>
<keyword evidence="5" id="KW-0678">Repressor</keyword>
<evidence type="ECO:0000256" key="4">
    <source>
        <dbReference type="ARBA" id="ARBA00022490"/>
    </source>
</evidence>
<evidence type="ECO:0000256" key="5">
    <source>
        <dbReference type="ARBA" id="ARBA00022491"/>
    </source>
</evidence>
<evidence type="ECO:0000256" key="3">
    <source>
        <dbReference type="ARBA" id="ARBA00006647"/>
    </source>
</evidence>
<dbReference type="InterPro" id="IPR035500">
    <property type="entry name" value="NHR-like_dom_sf"/>
</dbReference>
<dbReference type="GO" id="GO:0000122">
    <property type="term" value="P:negative regulation of transcription by RNA polymerase II"/>
    <property type="evidence" value="ECO:0007669"/>
    <property type="project" value="TreeGrafter"/>
</dbReference>
<dbReference type="GO" id="GO:0005634">
    <property type="term" value="C:nucleus"/>
    <property type="evidence" value="ECO:0007669"/>
    <property type="project" value="UniProtKB-SubCell"/>
</dbReference>
<dbReference type="OrthoDB" id="9926883at2759"/>
<evidence type="ECO:0000256" key="1">
    <source>
        <dbReference type="ARBA" id="ARBA00004123"/>
    </source>
</evidence>
<organism evidence="10 11">
    <name type="scientific">Stichopus japonicus</name>
    <name type="common">Sea cucumber</name>
    <dbReference type="NCBI Taxonomy" id="307972"/>
    <lineage>
        <taxon>Eukaryota</taxon>
        <taxon>Metazoa</taxon>
        <taxon>Echinodermata</taxon>
        <taxon>Eleutherozoa</taxon>
        <taxon>Echinozoa</taxon>
        <taxon>Holothuroidea</taxon>
        <taxon>Aspidochirotacea</taxon>
        <taxon>Aspidochirotida</taxon>
        <taxon>Stichopodidae</taxon>
        <taxon>Apostichopus</taxon>
    </lineage>
</organism>
<dbReference type="GO" id="GO:0003714">
    <property type="term" value="F:transcription corepressor activity"/>
    <property type="evidence" value="ECO:0007669"/>
    <property type="project" value="TreeGrafter"/>
</dbReference>
<gene>
    <name evidence="10" type="ORF">BSL78_12456</name>
</gene>
<evidence type="ECO:0000256" key="2">
    <source>
        <dbReference type="ARBA" id="ARBA00004496"/>
    </source>
</evidence>
<dbReference type="PRINTS" id="PR00398">
    <property type="entry name" value="STRDHORMONER"/>
</dbReference>
<dbReference type="SUPFAM" id="SSF48508">
    <property type="entry name" value="Nuclear receptor ligand-binding domain"/>
    <property type="match status" value="1"/>
</dbReference>
<dbReference type="InterPro" id="IPR033544">
    <property type="entry name" value="NR0B1/2"/>
</dbReference>
<dbReference type="GO" id="GO:0005737">
    <property type="term" value="C:cytoplasm"/>
    <property type="evidence" value="ECO:0007669"/>
    <property type="project" value="UniProtKB-SubCell"/>
</dbReference>